<feature type="transmembrane region" description="Helical" evidence="7">
    <location>
        <begin position="50"/>
        <end position="70"/>
    </location>
</feature>
<dbReference type="EMBL" id="BMEY01000016">
    <property type="protein sequence ID" value="GGA83703.1"/>
    <property type="molecule type" value="Genomic_DNA"/>
</dbReference>
<protein>
    <submittedName>
        <fullName evidence="8">Cytochrome c oxidase subunit 4B</fullName>
    </submittedName>
</protein>
<comment type="caution">
    <text evidence="8">The sequence shown here is derived from an EMBL/GenBank/DDBJ whole genome shotgun (WGS) entry which is preliminary data.</text>
</comment>
<sequence>MANNTKTNEFHKEQNKEEMKKQLITFAAMIIFTVIAFLIVGTGIMSKMMAIPLLLIMALIQVAFQFYYFMHMKDKGHELASIMIYGGVWAAILTVAALTLVIWW</sequence>
<dbReference type="AlphaFoldDB" id="A0A916S4F4"/>
<comment type="similarity">
    <text evidence="2">Belongs to the cytochrome c oxidase bacterial subunit 4 family.</text>
</comment>
<keyword evidence="5 7" id="KW-1133">Transmembrane helix</keyword>
<reference evidence="8" key="1">
    <citation type="journal article" date="2014" name="Int. J. Syst. Evol. Microbiol.">
        <title>Complete genome sequence of Corynebacterium casei LMG S-19264T (=DSM 44701T), isolated from a smear-ripened cheese.</title>
        <authorList>
            <consortium name="US DOE Joint Genome Institute (JGI-PGF)"/>
            <person name="Walter F."/>
            <person name="Albersmeier A."/>
            <person name="Kalinowski J."/>
            <person name="Ruckert C."/>
        </authorList>
    </citation>
    <scope>NUCLEOTIDE SEQUENCE</scope>
    <source>
        <strain evidence="8">CGMCC 1.12408</strain>
    </source>
</reference>
<dbReference type="GO" id="GO:0015990">
    <property type="term" value="P:electron transport coupled proton transport"/>
    <property type="evidence" value="ECO:0007669"/>
    <property type="project" value="TreeGrafter"/>
</dbReference>
<evidence type="ECO:0000256" key="6">
    <source>
        <dbReference type="ARBA" id="ARBA00023136"/>
    </source>
</evidence>
<keyword evidence="4 7" id="KW-0812">Transmembrane</keyword>
<dbReference type="Pfam" id="PF03626">
    <property type="entry name" value="COX4_pro"/>
    <property type="match status" value="1"/>
</dbReference>
<proteinExistence type="inferred from homology"/>
<dbReference type="Proteomes" id="UP000613512">
    <property type="component" value="Unassembled WGS sequence"/>
</dbReference>
<keyword evidence="9" id="KW-1185">Reference proteome</keyword>
<name>A0A916S4F4_9BACI</name>
<dbReference type="InterPro" id="IPR014257">
    <property type="entry name" value="Cyt_c_oxidase_su4_bacillaceae"/>
</dbReference>
<evidence type="ECO:0000256" key="4">
    <source>
        <dbReference type="ARBA" id="ARBA00022692"/>
    </source>
</evidence>
<evidence type="ECO:0000256" key="1">
    <source>
        <dbReference type="ARBA" id="ARBA00004651"/>
    </source>
</evidence>
<keyword evidence="3" id="KW-1003">Cell membrane</keyword>
<evidence type="ECO:0000256" key="5">
    <source>
        <dbReference type="ARBA" id="ARBA00022989"/>
    </source>
</evidence>
<dbReference type="GO" id="GO:0009486">
    <property type="term" value="F:cytochrome bo3 ubiquinol oxidase activity"/>
    <property type="evidence" value="ECO:0007669"/>
    <property type="project" value="TreeGrafter"/>
</dbReference>
<evidence type="ECO:0000256" key="3">
    <source>
        <dbReference type="ARBA" id="ARBA00022475"/>
    </source>
</evidence>
<organism evidence="8 9">
    <name type="scientific">Ornithinibacillus halotolerans</name>
    <dbReference type="NCBI Taxonomy" id="1274357"/>
    <lineage>
        <taxon>Bacteria</taxon>
        <taxon>Bacillati</taxon>
        <taxon>Bacillota</taxon>
        <taxon>Bacilli</taxon>
        <taxon>Bacillales</taxon>
        <taxon>Bacillaceae</taxon>
        <taxon>Ornithinibacillus</taxon>
    </lineage>
</organism>
<dbReference type="InterPro" id="IPR050968">
    <property type="entry name" value="Cytochrome_c_oxidase_bac_sub4"/>
</dbReference>
<evidence type="ECO:0000313" key="8">
    <source>
        <dbReference type="EMBL" id="GGA83703.1"/>
    </source>
</evidence>
<evidence type="ECO:0000256" key="7">
    <source>
        <dbReference type="SAM" id="Phobius"/>
    </source>
</evidence>
<reference evidence="8" key="2">
    <citation type="submission" date="2020-09" db="EMBL/GenBank/DDBJ databases">
        <authorList>
            <person name="Sun Q."/>
            <person name="Zhou Y."/>
        </authorList>
    </citation>
    <scope>NUCLEOTIDE SEQUENCE</scope>
    <source>
        <strain evidence="8">CGMCC 1.12408</strain>
    </source>
</reference>
<dbReference type="GO" id="GO:0015078">
    <property type="term" value="F:proton transmembrane transporter activity"/>
    <property type="evidence" value="ECO:0007669"/>
    <property type="project" value="TreeGrafter"/>
</dbReference>
<dbReference type="PANTHER" id="PTHR36835:SF1">
    <property type="entry name" value="CYTOCHROME BO(3) UBIQUINOL OXIDASE SUBUNIT 4"/>
    <property type="match status" value="1"/>
</dbReference>
<gene>
    <name evidence="8" type="primary">ctaF</name>
    <name evidence="8" type="ORF">GCM10008025_28500</name>
</gene>
<dbReference type="GO" id="GO:0005886">
    <property type="term" value="C:plasma membrane"/>
    <property type="evidence" value="ECO:0007669"/>
    <property type="project" value="UniProtKB-SubCell"/>
</dbReference>
<dbReference type="NCBIfam" id="TIGR02908">
    <property type="entry name" value="CoxD_Bacillus"/>
    <property type="match status" value="1"/>
</dbReference>
<dbReference type="InterPro" id="IPR005171">
    <property type="entry name" value="Cyt_c_oxidase_su4_prok"/>
</dbReference>
<evidence type="ECO:0000256" key="2">
    <source>
        <dbReference type="ARBA" id="ARBA00008079"/>
    </source>
</evidence>
<dbReference type="PANTHER" id="PTHR36835">
    <property type="entry name" value="CYTOCHROME BO(3) UBIQUINOL OXIDASE SUBUNIT 4"/>
    <property type="match status" value="1"/>
</dbReference>
<feature type="transmembrane region" description="Helical" evidence="7">
    <location>
        <begin position="23"/>
        <end position="44"/>
    </location>
</feature>
<dbReference type="GO" id="GO:0019646">
    <property type="term" value="P:aerobic electron transport chain"/>
    <property type="evidence" value="ECO:0007669"/>
    <property type="project" value="TreeGrafter"/>
</dbReference>
<feature type="transmembrane region" description="Helical" evidence="7">
    <location>
        <begin position="82"/>
        <end position="103"/>
    </location>
</feature>
<evidence type="ECO:0000313" key="9">
    <source>
        <dbReference type="Proteomes" id="UP000613512"/>
    </source>
</evidence>
<keyword evidence="6 7" id="KW-0472">Membrane</keyword>
<comment type="subcellular location">
    <subcellularLocation>
        <location evidence="1">Cell membrane</location>
        <topology evidence="1">Multi-pass membrane protein</topology>
    </subcellularLocation>
</comment>
<accession>A0A916S4F4</accession>
<dbReference type="GO" id="GO:0009319">
    <property type="term" value="C:cytochrome o ubiquinol oxidase complex"/>
    <property type="evidence" value="ECO:0007669"/>
    <property type="project" value="TreeGrafter"/>
</dbReference>
<dbReference type="RefSeq" id="WP_188385344.1">
    <property type="nucleotide sequence ID" value="NZ_BMEY01000016.1"/>
</dbReference>